<reference evidence="2" key="2">
    <citation type="submission" date="2015-06" db="UniProtKB">
        <authorList>
            <consortium name="EnsemblProtists"/>
        </authorList>
    </citation>
    <scope>IDENTIFICATION</scope>
    <source>
        <strain evidence="2">Emoy2</strain>
    </source>
</reference>
<feature type="compositionally biased region" description="Polar residues" evidence="1">
    <location>
        <begin position="145"/>
        <end position="159"/>
    </location>
</feature>
<sequence length="334" mass="36329">MEESVDYGSDTSLAGDARTMSDTPLSEVHPPTTLSPFAERGDAIITNPLDEQQELAVQREESSRCHVQMVTTLRNQRDYVFTPPGVEERLRQTTGKTLATWTIGPVAGSPEEGASCQALRERRKKGRRRQRFIRWVHRTRRLSSQLRNRTRYASATTVAASAGPTVTNNPPTDTTSGGKRPRSRDDTGHDVQKHPRRMGSLAEGKSHTPMSSPTLGTHATSPNIGIGHDDDVVSGVSPHGTGGSLVDRAASVAVGVPKEEHEKVLLELSGLRKTLGKTQIALEATQARVQALESGHTRMEAQLDFLIRMQQPMARPISAARAPPSSRGTDPDTD</sequence>
<feature type="region of interest" description="Disordered" evidence="1">
    <location>
        <begin position="145"/>
        <end position="240"/>
    </location>
</feature>
<feature type="region of interest" description="Disordered" evidence="1">
    <location>
        <begin position="314"/>
        <end position="334"/>
    </location>
</feature>
<dbReference type="EnsemblProtists" id="HpaT811407">
    <property type="protein sequence ID" value="HpaP811407"/>
    <property type="gene ID" value="HpaG811407"/>
</dbReference>
<dbReference type="VEuPathDB" id="FungiDB:HpaG811407"/>
<feature type="compositionally biased region" description="Basic and acidic residues" evidence="1">
    <location>
        <begin position="183"/>
        <end position="193"/>
    </location>
</feature>
<dbReference type="EMBL" id="JH598035">
    <property type="status" value="NOT_ANNOTATED_CDS"/>
    <property type="molecule type" value="Genomic_DNA"/>
</dbReference>
<dbReference type="InParanoid" id="M4BXX5"/>
<dbReference type="HOGENOM" id="CLU_051764_0_0_1"/>
<evidence type="ECO:0000256" key="1">
    <source>
        <dbReference type="SAM" id="MobiDB-lite"/>
    </source>
</evidence>
<feature type="compositionally biased region" description="Low complexity" evidence="1">
    <location>
        <begin position="314"/>
        <end position="327"/>
    </location>
</feature>
<dbReference type="Proteomes" id="UP000011713">
    <property type="component" value="Unassembled WGS sequence"/>
</dbReference>
<organism evidence="2 3">
    <name type="scientific">Hyaloperonospora arabidopsidis (strain Emoy2)</name>
    <name type="common">Downy mildew agent</name>
    <name type="synonym">Peronospora arabidopsidis</name>
    <dbReference type="NCBI Taxonomy" id="559515"/>
    <lineage>
        <taxon>Eukaryota</taxon>
        <taxon>Sar</taxon>
        <taxon>Stramenopiles</taxon>
        <taxon>Oomycota</taxon>
        <taxon>Peronosporomycetes</taxon>
        <taxon>Peronosporales</taxon>
        <taxon>Peronosporaceae</taxon>
        <taxon>Hyaloperonospora</taxon>
    </lineage>
</organism>
<proteinExistence type="predicted"/>
<evidence type="ECO:0000313" key="3">
    <source>
        <dbReference type="Proteomes" id="UP000011713"/>
    </source>
</evidence>
<dbReference type="AlphaFoldDB" id="M4BXX5"/>
<reference evidence="3" key="1">
    <citation type="journal article" date="2010" name="Science">
        <title>Signatures of adaptation to obligate biotrophy in the Hyaloperonospora arabidopsidis genome.</title>
        <authorList>
            <person name="Baxter L."/>
            <person name="Tripathy S."/>
            <person name="Ishaque N."/>
            <person name="Boot N."/>
            <person name="Cabral A."/>
            <person name="Kemen E."/>
            <person name="Thines M."/>
            <person name="Ah-Fong A."/>
            <person name="Anderson R."/>
            <person name="Badejoko W."/>
            <person name="Bittner-Eddy P."/>
            <person name="Boore J.L."/>
            <person name="Chibucos M.C."/>
            <person name="Coates M."/>
            <person name="Dehal P."/>
            <person name="Delehaunty K."/>
            <person name="Dong S."/>
            <person name="Downton P."/>
            <person name="Dumas B."/>
            <person name="Fabro G."/>
            <person name="Fronick C."/>
            <person name="Fuerstenberg S.I."/>
            <person name="Fulton L."/>
            <person name="Gaulin E."/>
            <person name="Govers F."/>
            <person name="Hughes L."/>
            <person name="Humphray S."/>
            <person name="Jiang R.H."/>
            <person name="Judelson H."/>
            <person name="Kamoun S."/>
            <person name="Kyung K."/>
            <person name="Meijer H."/>
            <person name="Minx P."/>
            <person name="Morris P."/>
            <person name="Nelson J."/>
            <person name="Phuntumart V."/>
            <person name="Qutob D."/>
            <person name="Rehmany A."/>
            <person name="Rougon-Cardoso A."/>
            <person name="Ryden P."/>
            <person name="Torto-Alalibo T."/>
            <person name="Studholme D."/>
            <person name="Wang Y."/>
            <person name="Win J."/>
            <person name="Wood J."/>
            <person name="Clifton S.W."/>
            <person name="Rogers J."/>
            <person name="Van den Ackerveken G."/>
            <person name="Jones J.D."/>
            <person name="McDowell J.M."/>
            <person name="Beynon J."/>
            <person name="Tyler B.M."/>
        </authorList>
    </citation>
    <scope>NUCLEOTIDE SEQUENCE [LARGE SCALE GENOMIC DNA]</scope>
    <source>
        <strain evidence="3">Emoy2</strain>
    </source>
</reference>
<keyword evidence="3" id="KW-1185">Reference proteome</keyword>
<feature type="compositionally biased region" description="Polar residues" evidence="1">
    <location>
        <begin position="208"/>
        <end position="223"/>
    </location>
</feature>
<feature type="region of interest" description="Disordered" evidence="1">
    <location>
        <begin position="1"/>
        <end position="38"/>
    </location>
</feature>
<accession>M4BXX5</accession>
<feature type="compositionally biased region" description="Low complexity" evidence="1">
    <location>
        <begin position="164"/>
        <end position="175"/>
    </location>
</feature>
<protein>
    <submittedName>
        <fullName evidence="2">Uncharacterized protein</fullName>
    </submittedName>
</protein>
<evidence type="ECO:0000313" key="2">
    <source>
        <dbReference type="EnsemblProtists" id="HpaP811407"/>
    </source>
</evidence>
<name>M4BXX5_HYAAE</name>